<gene>
    <name evidence="3" type="ORF">SAMN02745117_01618</name>
</gene>
<keyword evidence="2" id="KW-0812">Transmembrane</keyword>
<evidence type="ECO:0000313" key="3">
    <source>
        <dbReference type="EMBL" id="SHF27024.1"/>
    </source>
</evidence>
<sequence length="300" mass="32847">MSARLYVAALVAVLTLLCLLLVWNGKHRPHIRPVLPDGLHYSGPLTLFGDPGFFHQQAADAALGHSPLQTTDTPTATDPGSAPALVAGVHITRPLWQDLSSQQQAVLQSLQSSWPYLSSAEKRRWLAVAQKARQLDAAAVDLLAERISPWSRLDENERIGIRRLFDEQQAQLQANGASAWQVYSQLSDIEKALWVRRATRQSAPQAAQPSRRTQRKPLVRIPAANQARRQLANLPKIPLEPVVLSPAQQRNPHQPTSTVAPVAASNQPAPSTEKAAPASSRRWGTITITPPDPLPPAYEN</sequence>
<dbReference type="RefSeq" id="WP_073356194.1">
    <property type="nucleotide sequence ID" value="NZ_FQUZ01000017.1"/>
</dbReference>
<evidence type="ECO:0008006" key="5">
    <source>
        <dbReference type="Google" id="ProtNLM"/>
    </source>
</evidence>
<dbReference type="Pfam" id="PF11304">
    <property type="entry name" value="DUF3106"/>
    <property type="match status" value="1"/>
</dbReference>
<name>A0A1M5AA32_9BURK</name>
<feature type="compositionally biased region" description="Pro residues" evidence="1">
    <location>
        <begin position="290"/>
        <end position="300"/>
    </location>
</feature>
<dbReference type="STRING" id="1122156.SAMN02745117_01618"/>
<feature type="region of interest" description="Disordered" evidence="1">
    <location>
        <begin position="247"/>
        <end position="300"/>
    </location>
</feature>
<evidence type="ECO:0000256" key="1">
    <source>
        <dbReference type="SAM" id="MobiDB-lite"/>
    </source>
</evidence>
<dbReference type="AlphaFoldDB" id="A0A1M5AA32"/>
<feature type="transmembrane region" description="Helical" evidence="2">
    <location>
        <begin position="6"/>
        <end position="23"/>
    </location>
</feature>
<evidence type="ECO:0000313" key="4">
    <source>
        <dbReference type="Proteomes" id="UP000184327"/>
    </source>
</evidence>
<evidence type="ECO:0000256" key="2">
    <source>
        <dbReference type="SAM" id="Phobius"/>
    </source>
</evidence>
<reference evidence="3 4" key="1">
    <citation type="submission" date="2016-11" db="EMBL/GenBank/DDBJ databases">
        <authorList>
            <person name="Jaros S."/>
            <person name="Januszkiewicz K."/>
            <person name="Wedrychowicz H."/>
        </authorList>
    </citation>
    <scope>NUCLEOTIDE SEQUENCE [LARGE SCALE GENOMIC DNA]</scope>
    <source>
        <strain evidence="3 4">DSM 16112</strain>
    </source>
</reference>
<feature type="compositionally biased region" description="Polar residues" evidence="1">
    <location>
        <begin position="200"/>
        <end position="211"/>
    </location>
</feature>
<keyword evidence="2" id="KW-0472">Membrane</keyword>
<feature type="compositionally biased region" description="Polar residues" evidence="1">
    <location>
        <begin position="247"/>
        <end position="270"/>
    </location>
</feature>
<dbReference type="InterPro" id="IPR021455">
    <property type="entry name" value="DUF3106"/>
</dbReference>
<keyword evidence="2" id="KW-1133">Transmembrane helix</keyword>
<accession>A0A1M5AA32</accession>
<proteinExistence type="predicted"/>
<dbReference type="Proteomes" id="UP000184327">
    <property type="component" value="Unassembled WGS sequence"/>
</dbReference>
<dbReference type="OrthoDB" id="8914035at2"/>
<dbReference type="EMBL" id="FQUZ01000017">
    <property type="protein sequence ID" value="SHF27024.1"/>
    <property type="molecule type" value="Genomic_DNA"/>
</dbReference>
<protein>
    <recommendedName>
        <fullName evidence="5">DUF3106 domain-containing protein</fullName>
    </recommendedName>
</protein>
<feature type="region of interest" description="Disordered" evidence="1">
    <location>
        <begin position="200"/>
        <end position="219"/>
    </location>
</feature>
<keyword evidence="4" id="KW-1185">Reference proteome</keyword>
<organism evidence="3 4">
    <name type="scientific">Lampropedia hyalina DSM 16112</name>
    <dbReference type="NCBI Taxonomy" id="1122156"/>
    <lineage>
        <taxon>Bacteria</taxon>
        <taxon>Pseudomonadati</taxon>
        <taxon>Pseudomonadota</taxon>
        <taxon>Betaproteobacteria</taxon>
        <taxon>Burkholderiales</taxon>
        <taxon>Comamonadaceae</taxon>
        <taxon>Lampropedia</taxon>
    </lineage>
</organism>